<protein>
    <submittedName>
        <fullName evidence="3">Uncharacterized protein</fullName>
    </submittedName>
</protein>
<reference evidence="3" key="1">
    <citation type="journal article" date="2021" name="Front. Microbiol.">
        <title>Comprehensive Comparative Genomics and Phenotyping of Methylobacterium Species.</title>
        <authorList>
            <person name="Alessa O."/>
            <person name="Ogura Y."/>
            <person name="Fujitani Y."/>
            <person name="Takami H."/>
            <person name="Hayashi T."/>
            <person name="Sahin N."/>
            <person name="Tani A."/>
        </authorList>
    </citation>
    <scope>NUCLEOTIDE SEQUENCE</scope>
    <source>
        <strain evidence="3">KCTC 52305</strain>
    </source>
</reference>
<feature type="chain" id="PRO_5045907171" evidence="2">
    <location>
        <begin position="23"/>
        <end position="427"/>
    </location>
</feature>
<name>A0ABQ4R901_9HYPH</name>
<keyword evidence="4" id="KW-1185">Reference proteome</keyword>
<gene>
    <name evidence="3" type="ORF">OPKNFCMD_6476</name>
</gene>
<comment type="caution">
    <text evidence="3">The sequence shown here is derived from an EMBL/GenBank/DDBJ whole genome shotgun (WGS) entry which is preliminary data.</text>
</comment>
<dbReference type="Proteomes" id="UP001055167">
    <property type="component" value="Unassembled WGS sequence"/>
</dbReference>
<evidence type="ECO:0000313" key="3">
    <source>
        <dbReference type="EMBL" id="GJD53699.1"/>
    </source>
</evidence>
<evidence type="ECO:0000256" key="1">
    <source>
        <dbReference type="SAM" id="MobiDB-lite"/>
    </source>
</evidence>
<organism evidence="3 4">
    <name type="scientific">Methylobacterium crusticola</name>
    <dbReference type="NCBI Taxonomy" id="1697972"/>
    <lineage>
        <taxon>Bacteria</taxon>
        <taxon>Pseudomonadati</taxon>
        <taxon>Pseudomonadota</taxon>
        <taxon>Alphaproteobacteria</taxon>
        <taxon>Hyphomicrobiales</taxon>
        <taxon>Methylobacteriaceae</taxon>
        <taxon>Methylobacterium</taxon>
    </lineage>
</organism>
<dbReference type="EMBL" id="BPQH01000035">
    <property type="protein sequence ID" value="GJD53699.1"/>
    <property type="molecule type" value="Genomic_DNA"/>
</dbReference>
<proteinExistence type="predicted"/>
<feature type="signal peptide" evidence="2">
    <location>
        <begin position="1"/>
        <end position="22"/>
    </location>
</feature>
<evidence type="ECO:0000256" key="2">
    <source>
        <dbReference type="SAM" id="SignalP"/>
    </source>
</evidence>
<sequence length="427" mass="46861">MLIHALCTLVLLQSLGSGVTRASTPTEPGGGRQAQPPRAAASPGRAVRERIVRPAGATAEPAYDRYRGYLDPSPGSPPRAFVWNPVYFWYPFRGAWSPYRRGDVGSDEVNALPAAAQSALRLMGGMGEGLTSRLREPVADLGESAIFHRLLRLRALDPETSALAALSRRVRRLLRYEALSTAVETAGRNRAANGHALAAFQADWAAASAKLRDAERASCGVWGCGAQVEIERRKRALAERGMARAIQGMIDDDALLRSARADLQAFDLHAGDLANGLNGSRTDLSTRQAREIRRLERLAGFYETDGDAACPRRLTYHHATRTPRSHPLFSDPVMPDTLDFEEVQLSVCPNVSGLLDRVEIRREDTLVATSEIRREPDGTISQVRIRDAQGSVLENHVWSRPAASIVRYTLSFRLADAPEVIWTEIVK</sequence>
<feature type="region of interest" description="Disordered" evidence="1">
    <location>
        <begin position="19"/>
        <end position="45"/>
    </location>
</feature>
<accession>A0ABQ4R901</accession>
<keyword evidence="2" id="KW-0732">Signal</keyword>
<feature type="compositionally biased region" description="Low complexity" evidence="1">
    <location>
        <begin position="33"/>
        <end position="45"/>
    </location>
</feature>
<evidence type="ECO:0000313" key="4">
    <source>
        <dbReference type="Proteomes" id="UP001055167"/>
    </source>
</evidence>
<reference evidence="3" key="2">
    <citation type="submission" date="2021-08" db="EMBL/GenBank/DDBJ databases">
        <authorList>
            <person name="Tani A."/>
            <person name="Ola A."/>
            <person name="Ogura Y."/>
            <person name="Katsura K."/>
            <person name="Hayashi T."/>
        </authorList>
    </citation>
    <scope>NUCLEOTIDE SEQUENCE</scope>
    <source>
        <strain evidence="3">KCTC 52305</strain>
    </source>
</reference>